<dbReference type="PANTHER" id="PTHR43547">
    <property type="entry name" value="TWO-COMPONENT HISTIDINE KINASE"/>
    <property type="match status" value="1"/>
</dbReference>
<evidence type="ECO:0000313" key="16">
    <source>
        <dbReference type="EMBL" id="KAB4307512.1"/>
    </source>
</evidence>
<dbReference type="Proteomes" id="UP000440614">
    <property type="component" value="Unassembled WGS sequence"/>
</dbReference>
<dbReference type="SUPFAM" id="SSF47384">
    <property type="entry name" value="Homodimeric domain of signal transducing histidine kinase"/>
    <property type="match status" value="1"/>
</dbReference>
<dbReference type="Pfam" id="PF00512">
    <property type="entry name" value="HisKA"/>
    <property type="match status" value="1"/>
</dbReference>
<dbReference type="FunFam" id="2.130.10.10:FF:001705">
    <property type="entry name" value="Sensor histidine kinase TodS"/>
    <property type="match status" value="1"/>
</dbReference>
<dbReference type="EMBL" id="WCSY01000024">
    <property type="protein sequence ID" value="KAB4307512.1"/>
    <property type="molecule type" value="Genomic_DNA"/>
</dbReference>
<dbReference type="KEGG" id="btho:Btheta7330_03929"/>
<dbReference type="GO" id="GO:0043565">
    <property type="term" value="F:sequence-specific DNA binding"/>
    <property type="evidence" value="ECO:0007669"/>
    <property type="project" value="InterPro"/>
</dbReference>
<accession>A0A0P0FTD3</accession>
<dbReference type="GeneID" id="60925352"/>
<evidence type="ECO:0000256" key="9">
    <source>
        <dbReference type="ARBA" id="ARBA00023015"/>
    </source>
</evidence>
<evidence type="ECO:0000256" key="2">
    <source>
        <dbReference type="ARBA" id="ARBA00012438"/>
    </source>
</evidence>
<dbReference type="InterPro" id="IPR004358">
    <property type="entry name" value="Sig_transdc_His_kin-like_C"/>
</dbReference>
<name>A0A0P0FTD3_BACT4</name>
<evidence type="ECO:0000256" key="5">
    <source>
        <dbReference type="ARBA" id="ARBA00022741"/>
    </source>
</evidence>
<feature type="domain" description="Histidine kinase" evidence="14">
    <location>
        <begin position="911"/>
        <end position="1126"/>
    </location>
</feature>
<dbReference type="InterPro" id="IPR005467">
    <property type="entry name" value="His_kinase_dom"/>
</dbReference>
<organism evidence="17 18">
    <name type="scientific">Bacteroides thetaiotaomicron</name>
    <dbReference type="NCBI Taxonomy" id="818"/>
    <lineage>
        <taxon>Bacteria</taxon>
        <taxon>Pseudomonadati</taxon>
        <taxon>Bacteroidota</taxon>
        <taxon>Bacteroidia</taxon>
        <taxon>Bacteroidales</taxon>
        <taxon>Bacteroidaceae</taxon>
        <taxon>Bacteroides</taxon>
    </lineage>
</organism>
<dbReference type="SMART" id="SM00342">
    <property type="entry name" value="HTH_ARAC"/>
    <property type="match status" value="1"/>
</dbReference>
<dbReference type="InterPro" id="IPR011006">
    <property type="entry name" value="CheY-like_superfamily"/>
</dbReference>
<dbReference type="GO" id="GO:0005524">
    <property type="term" value="F:ATP binding"/>
    <property type="evidence" value="ECO:0007669"/>
    <property type="project" value="UniProtKB-KW"/>
</dbReference>
<dbReference type="Pfam" id="PF07495">
    <property type="entry name" value="Y_Y_Y"/>
    <property type="match status" value="1"/>
</dbReference>
<dbReference type="GO" id="GO:0000155">
    <property type="term" value="F:phosphorelay sensor kinase activity"/>
    <property type="evidence" value="ECO:0007669"/>
    <property type="project" value="InterPro"/>
</dbReference>
<evidence type="ECO:0000256" key="10">
    <source>
        <dbReference type="ARBA" id="ARBA00023125"/>
    </source>
</evidence>
<dbReference type="FunFam" id="1.10.287.130:FF:000045">
    <property type="entry name" value="Two-component system sensor histidine kinase/response regulator"/>
    <property type="match status" value="1"/>
</dbReference>
<dbReference type="SMART" id="SM00388">
    <property type="entry name" value="HisKA"/>
    <property type="match status" value="1"/>
</dbReference>
<evidence type="ECO:0000259" key="13">
    <source>
        <dbReference type="PROSITE" id="PS01124"/>
    </source>
</evidence>
<comment type="caution">
    <text evidence="17">The sequence shown here is derived from an EMBL/GenBank/DDBJ whole genome shotgun (WGS) entry which is preliminary data.</text>
</comment>
<dbReference type="PROSITE" id="PS50109">
    <property type="entry name" value="HIS_KIN"/>
    <property type="match status" value="1"/>
</dbReference>
<feature type="modified residue" description="4-aspartylphosphate" evidence="12">
    <location>
        <position position="1221"/>
    </location>
</feature>
<dbReference type="EMBL" id="WCRY01000001">
    <property type="protein sequence ID" value="KAB4487846.1"/>
    <property type="molecule type" value="Genomic_DNA"/>
</dbReference>
<dbReference type="InterPro" id="IPR036890">
    <property type="entry name" value="HATPase_C_sf"/>
</dbReference>
<dbReference type="InterPro" id="IPR011110">
    <property type="entry name" value="Reg_prop"/>
</dbReference>
<dbReference type="SUPFAM" id="SSF46689">
    <property type="entry name" value="Homeodomain-like"/>
    <property type="match status" value="1"/>
</dbReference>
<dbReference type="InterPro" id="IPR003594">
    <property type="entry name" value="HATPase_dom"/>
</dbReference>
<dbReference type="Proteomes" id="UP000436858">
    <property type="component" value="Unassembled WGS sequence"/>
</dbReference>
<evidence type="ECO:0000256" key="12">
    <source>
        <dbReference type="PROSITE-ProRule" id="PRU00169"/>
    </source>
</evidence>
<keyword evidence="9" id="KW-0805">Transcription regulation</keyword>
<dbReference type="Pfam" id="PF00072">
    <property type="entry name" value="Response_reg"/>
    <property type="match status" value="1"/>
</dbReference>
<dbReference type="PROSITE" id="PS50110">
    <property type="entry name" value="RESPONSE_REGULATORY"/>
    <property type="match status" value="1"/>
</dbReference>
<proteinExistence type="predicted"/>
<evidence type="ECO:0000256" key="8">
    <source>
        <dbReference type="ARBA" id="ARBA00023012"/>
    </source>
</evidence>
<dbReference type="GO" id="GO:0003700">
    <property type="term" value="F:DNA-binding transcription factor activity"/>
    <property type="evidence" value="ECO:0007669"/>
    <property type="project" value="InterPro"/>
</dbReference>
<evidence type="ECO:0000259" key="14">
    <source>
        <dbReference type="PROSITE" id="PS50109"/>
    </source>
</evidence>
<dbReference type="SUPFAM" id="SSF55874">
    <property type="entry name" value="ATPase domain of HSP90 chaperone/DNA topoisomerase II/histidine kinase"/>
    <property type="match status" value="1"/>
</dbReference>
<sequence>MTQRRILLFTLFMTLVFNAAYGGIELRSKQMRTSDGLPNNSVRYLYQDSKGFLWLATLNGLSRYDGNSFLTFRPEIGDKVSLADNRIYDLTEDKNGFLWISTTPELFSCYDLQRACFVDYTGTGALEKNYSSIFVAANGDVWLRHSGNGCLRMVHQKDRQMVSTEFKTERGNLPDNRVQFVNEDAGGRIWIGTQRGLVSVSDGQYKVEDRLLHFTSSLAFKNDMYFLTADGDIYCYQTTKQKLTKVGSLSAVAGKTSPTGNFLLNDKWVILTNTGVFNYDFNTRKISVDSGLNIRNGEVICDNHGDFWIYNHTGCVTYILAKNGARKEFQLIPEDKLGYIDYERYHIVHDSRGIIWISTYGNGLFAYDTTEDKLEHFLANINDQSHISSDFLLYVMEDRAGGIWVSSEYSGLSRISVLNEGTSRIYPESRELFDRSNTIRMLTKMPDGDIWVGTRKGGLYTFDSNLHSKMSNQYFHSNIYAIAEDNQGEMWVGTRGNGLKIGDSWYRNEVSDPASLSENNVFSLFRDRKDRMWIGTFGGGLELAEPTTDGKYKFRHFLQQKFGLRMVRVIEEDDNGMIWVGTSEGVCIFHPDSLIADSDDYHLFNYTNGTFCSNEIRCIYRDTKGRMWVGTSGSGLNLCEPEDNYRSLKYEHYGTSEGLVNDVIQSILGDNNGNLWVATEYGISKFNPTNHSFENYFFSSYTLGNVYSENSACVGVDGKLLFGTNYGLLVIDPDKIQDSETFSPVVFTDLHVNGTQINPTMGDSPLKQSLAYSDEITLKYFQNSFLIDFSTFDYSDSGRTKYMYWLENYDKGWSTPSPLNFASFKYLNPGTYVLHVKSCNGAGVWNESETTLKIVIVPPFWKTNWAMLGYVLLLIVTLYFTFRIVRNFNSLRNRINVEKQLTEYKLVFFTNISHEFRTPLTLIQGALEKIQRVADIPRDLIHPLKTMDKSTQRMLRLINQLLEFRKMQNNKLALSLEETDVIAFLYEIFLSFGDVAEQKNMNFRFIPSIPSYKMFLDKGNLDKVTYNLLSNAFKYTPSNGTIILSVTVDEVKKTLQIQVADTGVGIPKEKQNELFKRFMQSSFSGDSIGVGLHLSYELVQVHKGTIEYKDNDGGGSVFTVCIPTDKSVYSEKDFLIPGNVLLKEAGGQAHHLLELSEELPEPEKIAEPLNKRKVLIIEDDNDIREFLKEEVGVYFEVEVAADGTSGFEKARTYDADLIICDVLMPGMTGFEVTKKLKSDFATSHIPIILLTALNSPEKHLEGIEAGADAYIAKPFSIKLLLARVFRLIEQRDKLREKFSSEPGIVRAAVCSTDRDKEFADRLAVVLEQNLSRPEFSIDEFAQLMKLGRTVFYRKLRGVTGYSPNEYLRVVRMKKAAELLLSGENLTVAEVAYKVGISDPFYFSKCFKTQFGVAPSVYQRGEMKEQGENETAEA</sequence>
<dbReference type="PROSITE" id="PS00041">
    <property type="entry name" value="HTH_ARAC_FAMILY_1"/>
    <property type="match status" value="1"/>
</dbReference>
<dbReference type="Gene3D" id="3.40.50.2300">
    <property type="match status" value="1"/>
</dbReference>
<evidence type="ECO:0000259" key="15">
    <source>
        <dbReference type="PROSITE" id="PS50110"/>
    </source>
</evidence>
<evidence type="ECO:0000313" key="19">
    <source>
        <dbReference type="Proteomes" id="UP000440614"/>
    </source>
</evidence>
<dbReference type="Gene3D" id="1.10.287.130">
    <property type="match status" value="1"/>
</dbReference>
<keyword evidence="3 12" id="KW-0597">Phosphoprotein</keyword>
<dbReference type="InterPro" id="IPR011123">
    <property type="entry name" value="Y_Y_Y"/>
</dbReference>
<evidence type="ECO:0000313" key="18">
    <source>
        <dbReference type="Proteomes" id="UP000436858"/>
    </source>
</evidence>
<dbReference type="FunFam" id="1.10.10.60:FF:000599">
    <property type="entry name" value="Two-component system sensor histidine kinase"/>
    <property type="match status" value="1"/>
</dbReference>
<dbReference type="SMART" id="SM00448">
    <property type="entry name" value="REC"/>
    <property type="match status" value="1"/>
</dbReference>
<evidence type="ECO:0000256" key="6">
    <source>
        <dbReference type="ARBA" id="ARBA00022777"/>
    </source>
</evidence>
<keyword evidence="7" id="KW-0067">ATP-binding</keyword>
<dbReference type="Gene3D" id="2.130.10.10">
    <property type="entry name" value="YVTN repeat-like/Quinoprotein amine dehydrogenase"/>
    <property type="match status" value="3"/>
</dbReference>
<evidence type="ECO:0000313" key="17">
    <source>
        <dbReference type="EMBL" id="KAB4487846.1"/>
    </source>
</evidence>
<dbReference type="InterPro" id="IPR018060">
    <property type="entry name" value="HTH_AraC"/>
</dbReference>
<keyword evidence="11" id="KW-0804">Transcription</keyword>
<dbReference type="InterPro" id="IPR013783">
    <property type="entry name" value="Ig-like_fold"/>
</dbReference>
<dbReference type="FunFam" id="2.60.40.10:FF:000791">
    <property type="entry name" value="Two-component system sensor histidine kinase/response regulator"/>
    <property type="match status" value="1"/>
</dbReference>
<dbReference type="Pfam" id="PF07494">
    <property type="entry name" value="Reg_prop"/>
    <property type="match status" value="6"/>
</dbReference>
<evidence type="ECO:0000256" key="4">
    <source>
        <dbReference type="ARBA" id="ARBA00022679"/>
    </source>
</evidence>
<dbReference type="InterPro" id="IPR036097">
    <property type="entry name" value="HisK_dim/P_sf"/>
</dbReference>
<dbReference type="InterPro" id="IPR018062">
    <property type="entry name" value="HTH_AraC-typ_CS"/>
</dbReference>
<gene>
    <name evidence="17" type="ORF">GAN91_00095</name>
    <name evidence="16" type="ORF">GAO51_21180</name>
</gene>
<evidence type="ECO:0000256" key="7">
    <source>
        <dbReference type="ARBA" id="ARBA00022840"/>
    </source>
</evidence>
<dbReference type="InterPro" id="IPR003661">
    <property type="entry name" value="HisK_dim/P_dom"/>
</dbReference>
<keyword evidence="5" id="KW-0547">Nucleotide-binding</keyword>
<keyword evidence="8" id="KW-0902">Two-component regulatory system</keyword>
<protein>
    <recommendedName>
        <fullName evidence="2">histidine kinase</fullName>
        <ecNumber evidence="2">2.7.13.3</ecNumber>
    </recommendedName>
</protein>
<keyword evidence="10" id="KW-0238">DNA-binding</keyword>
<dbReference type="SUPFAM" id="SSF52172">
    <property type="entry name" value="CheY-like"/>
    <property type="match status" value="1"/>
</dbReference>
<dbReference type="InterPro" id="IPR001789">
    <property type="entry name" value="Sig_transdc_resp-reg_receiver"/>
</dbReference>
<reference evidence="18 19" key="1">
    <citation type="journal article" date="2019" name="Nat. Med.">
        <title>A library of human gut bacterial isolates paired with longitudinal multiomics data enables mechanistic microbiome research.</title>
        <authorList>
            <person name="Poyet M."/>
            <person name="Groussin M."/>
            <person name="Gibbons S.M."/>
            <person name="Avila-Pacheco J."/>
            <person name="Jiang X."/>
            <person name="Kearney S.M."/>
            <person name="Perrotta A.R."/>
            <person name="Berdy B."/>
            <person name="Zhao S."/>
            <person name="Lieberman T.D."/>
            <person name="Swanson P.K."/>
            <person name="Smith M."/>
            <person name="Roesemann S."/>
            <person name="Alexander J.E."/>
            <person name="Rich S.A."/>
            <person name="Livny J."/>
            <person name="Vlamakis H."/>
            <person name="Clish C."/>
            <person name="Bullock K."/>
            <person name="Deik A."/>
            <person name="Scott J."/>
            <person name="Pierce K.A."/>
            <person name="Xavier R.J."/>
            <person name="Alm E.J."/>
        </authorList>
    </citation>
    <scope>NUCLEOTIDE SEQUENCE [LARGE SCALE GENOMIC DNA]</scope>
    <source>
        <strain evidence="17 18">BIOML-A162</strain>
        <strain evidence="16 19">BIOML-A188</strain>
    </source>
</reference>
<keyword evidence="6" id="KW-0418">Kinase</keyword>
<feature type="domain" description="Response regulatory" evidence="15">
    <location>
        <begin position="1173"/>
        <end position="1288"/>
    </location>
</feature>
<dbReference type="Pfam" id="PF02518">
    <property type="entry name" value="HATPase_c"/>
    <property type="match status" value="1"/>
</dbReference>
<evidence type="ECO:0000256" key="1">
    <source>
        <dbReference type="ARBA" id="ARBA00000085"/>
    </source>
</evidence>
<dbReference type="EC" id="2.7.13.3" evidence="2"/>
<dbReference type="PRINTS" id="PR00344">
    <property type="entry name" value="BCTRLSENSOR"/>
</dbReference>
<dbReference type="Gene3D" id="1.10.10.60">
    <property type="entry name" value="Homeodomain-like"/>
    <property type="match status" value="2"/>
</dbReference>
<dbReference type="PANTHER" id="PTHR43547:SF2">
    <property type="entry name" value="HYBRID SIGNAL TRANSDUCTION HISTIDINE KINASE C"/>
    <property type="match status" value="1"/>
</dbReference>
<dbReference type="CDD" id="cd00082">
    <property type="entry name" value="HisKA"/>
    <property type="match status" value="1"/>
</dbReference>
<keyword evidence="4" id="KW-0808">Transferase</keyword>
<evidence type="ECO:0000256" key="11">
    <source>
        <dbReference type="ARBA" id="ARBA00023163"/>
    </source>
</evidence>
<feature type="domain" description="HTH araC/xylS-type" evidence="13">
    <location>
        <begin position="1320"/>
        <end position="1420"/>
    </location>
</feature>
<dbReference type="RefSeq" id="WP_011109153.1">
    <property type="nucleotide sequence ID" value="NZ_CAXSNJ010000004.1"/>
</dbReference>
<dbReference type="FunFam" id="3.30.565.10:FF:000037">
    <property type="entry name" value="Hybrid sensor histidine kinase/response regulator"/>
    <property type="match status" value="1"/>
</dbReference>
<dbReference type="SUPFAM" id="SSF63829">
    <property type="entry name" value="Calcium-dependent phosphotriesterase"/>
    <property type="match status" value="3"/>
</dbReference>
<evidence type="ECO:0000256" key="3">
    <source>
        <dbReference type="ARBA" id="ARBA00022553"/>
    </source>
</evidence>
<dbReference type="InterPro" id="IPR015943">
    <property type="entry name" value="WD40/YVTN_repeat-like_dom_sf"/>
</dbReference>
<comment type="catalytic activity">
    <reaction evidence="1">
        <text>ATP + protein L-histidine = ADP + protein N-phospho-L-histidine.</text>
        <dbReference type="EC" id="2.7.13.3"/>
    </reaction>
</comment>
<dbReference type="OMA" id="ERYHIVH"/>
<dbReference type="PROSITE" id="PS01124">
    <property type="entry name" value="HTH_ARAC_FAMILY_2"/>
    <property type="match status" value="1"/>
</dbReference>
<dbReference type="Pfam" id="PF12833">
    <property type="entry name" value="HTH_18"/>
    <property type="match status" value="1"/>
</dbReference>
<dbReference type="SMART" id="SM00387">
    <property type="entry name" value="HATPase_c"/>
    <property type="match status" value="1"/>
</dbReference>
<dbReference type="Gene3D" id="2.60.40.10">
    <property type="entry name" value="Immunoglobulins"/>
    <property type="match status" value="1"/>
</dbReference>
<dbReference type="Gene3D" id="3.30.565.10">
    <property type="entry name" value="Histidine kinase-like ATPase, C-terminal domain"/>
    <property type="match status" value="1"/>
</dbReference>
<dbReference type="InterPro" id="IPR009057">
    <property type="entry name" value="Homeodomain-like_sf"/>
</dbReference>